<evidence type="ECO:0000313" key="2">
    <source>
        <dbReference type="EMBL" id="MBZ5709081.1"/>
    </source>
</evidence>
<name>A0ABS7TLW8_9BACT</name>
<dbReference type="Proteomes" id="UP001139031">
    <property type="component" value="Unassembled WGS sequence"/>
</dbReference>
<dbReference type="InterPro" id="IPR024038">
    <property type="entry name" value="MYXO-CTERM"/>
</dbReference>
<feature type="region of interest" description="Disordered" evidence="1">
    <location>
        <begin position="367"/>
        <end position="442"/>
    </location>
</feature>
<proteinExistence type="predicted"/>
<evidence type="ECO:0000256" key="1">
    <source>
        <dbReference type="SAM" id="MobiDB-lite"/>
    </source>
</evidence>
<organism evidence="2 3">
    <name type="scientific">Nannocystis pusilla</name>
    <dbReference type="NCBI Taxonomy" id="889268"/>
    <lineage>
        <taxon>Bacteria</taxon>
        <taxon>Pseudomonadati</taxon>
        <taxon>Myxococcota</taxon>
        <taxon>Polyangia</taxon>
        <taxon>Nannocystales</taxon>
        <taxon>Nannocystaceae</taxon>
        <taxon>Nannocystis</taxon>
    </lineage>
</organism>
<protein>
    <recommendedName>
        <fullName evidence="4">Peptidase M6-like domain-containing protein</fullName>
    </recommendedName>
</protein>
<comment type="caution">
    <text evidence="2">The sequence shown here is derived from an EMBL/GenBank/DDBJ whole genome shotgun (WGS) entry which is preliminary data.</text>
</comment>
<evidence type="ECO:0000313" key="3">
    <source>
        <dbReference type="Proteomes" id="UP001139031"/>
    </source>
</evidence>
<dbReference type="EMBL" id="JAIRAU010000002">
    <property type="protein sequence ID" value="MBZ5709081.1"/>
    <property type="molecule type" value="Genomic_DNA"/>
</dbReference>
<gene>
    <name evidence="2" type="ORF">K7C98_07405</name>
</gene>
<keyword evidence="3" id="KW-1185">Reference proteome</keyword>
<reference evidence="2" key="1">
    <citation type="submission" date="2021-08" db="EMBL/GenBank/DDBJ databases">
        <authorList>
            <person name="Stevens D.C."/>
        </authorList>
    </citation>
    <scope>NUCLEOTIDE SEQUENCE</scope>
    <source>
        <strain evidence="2">DSM 53165</strain>
    </source>
</reference>
<sequence>MPRLALVAPFALVLGLDLLLLDTAHAGPVQFVEQRKNFMVFDDDGTVEHANWFSRTGFYGGYYPLEDGFLEVHPDDGQFIVVYSTFDLVDGVGAFYQSLANDVAGIGYSHAADFDPVIPAEFFDDTPNSQFIGMLHMNNWRKFILTGTTEIDDWWISLVFGQELGHAWLAFPHVAGGGNTELLLGRSQAHWSFYMHSGGSPVEGHRWTDNGDGTFTAAKLEQFEFSDLDLYLMGLMDPSEVKPWFVIEDPHDCVDSALPNQECPPASSFLFKADSFTVGGTRRDVTIDDVIMAEGERVPAYPDAPNEFGISFLLVKRPGEVLCEEEYALIDEIIDRSIAMWVGQTRGRASIINRTFSAGPIAPGVFCEAGTSTGGDDTTGDPPDSASDSGPVDPPTTGTAPTTDATTSSSGPTTGDGDGSSGGVDTDAGCGCRSPGPPAPPLALLLTLAALSRRRRARA</sequence>
<evidence type="ECO:0008006" key="4">
    <source>
        <dbReference type="Google" id="ProtNLM"/>
    </source>
</evidence>
<dbReference type="RefSeq" id="WP_224190858.1">
    <property type="nucleotide sequence ID" value="NZ_JAIRAU010000002.1"/>
</dbReference>
<dbReference type="NCBIfam" id="TIGR03901">
    <property type="entry name" value="MYXO-CTERM"/>
    <property type="match status" value="1"/>
</dbReference>
<accession>A0ABS7TLW8</accession>
<feature type="compositionally biased region" description="Low complexity" evidence="1">
    <location>
        <begin position="370"/>
        <end position="413"/>
    </location>
</feature>